<dbReference type="EMBL" id="LCAE01000051">
    <property type="protein sequence ID" value="KKR84042.1"/>
    <property type="molecule type" value="Genomic_DNA"/>
</dbReference>
<comment type="caution">
    <text evidence="5">The sequence shown here is derived from an EMBL/GenBank/DDBJ whole genome shotgun (WGS) entry which is preliminary data.</text>
</comment>
<dbReference type="Pfam" id="PF10672">
    <property type="entry name" value="Methyltrans_SAM"/>
    <property type="match status" value="1"/>
</dbReference>
<name>A0A0G0X8P7_9BACT</name>
<gene>
    <name evidence="5" type="ORF">UU32_C0051G0003</name>
</gene>
<dbReference type="InterPro" id="IPR013780">
    <property type="entry name" value="Glyco_hydro_b"/>
</dbReference>
<evidence type="ECO:0000256" key="3">
    <source>
        <dbReference type="ARBA" id="ARBA00022691"/>
    </source>
</evidence>
<dbReference type="InterPro" id="IPR029063">
    <property type="entry name" value="SAM-dependent_MTases_sf"/>
</dbReference>
<evidence type="ECO:0000259" key="4">
    <source>
        <dbReference type="Pfam" id="PF10672"/>
    </source>
</evidence>
<proteinExistence type="predicted"/>
<dbReference type="Proteomes" id="UP000033858">
    <property type="component" value="Unassembled WGS sequence"/>
</dbReference>
<dbReference type="CDD" id="cd02440">
    <property type="entry name" value="AdoMet_MTases"/>
    <property type="match status" value="1"/>
</dbReference>
<dbReference type="PATRIC" id="fig|1618577.3.peg.624"/>
<keyword evidence="2" id="KW-0808">Transferase</keyword>
<protein>
    <recommendedName>
        <fullName evidence="4">S-adenosylmethionine-dependent methyltransferase domain-containing protein</fullName>
    </recommendedName>
</protein>
<sequence length="263" mass="29478">MLDTGDGERLEQFGKYVLRRPDPQIIWKKSSASEEWEKANAAFDGDWKIKDAPKAWDIEVLGLTVELRLTPFKHTGIFPEQEEQWRWLGGQVLSAKGQVNILNLFGYTGVASLVAAKAGARVTHVDGSKPTIAWAKINQEKSGLADKPIRWILEDAIKFVEREVRRGNKYDGIILDPPAFGHGPEGETWQFNKSLPRLMTACKQLLSENAKFVIINAYAVSSSALTLKNLLVDMNLGGQVEYGEHVIDGKLSTGIWGRWERMD</sequence>
<dbReference type="Gene3D" id="2.60.40.1180">
    <property type="entry name" value="Golgi alpha-mannosidase II"/>
    <property type="match status" value="1"/>
</dbReference>
<dbReference type="PANTHER" id="PTHR43042">
    <property type="entry name" value="SAM-DEPENDENT METHYLTRANSFERASE"/>
    <property type="match status" value="1"/>
</dbReference>
<keyword evidence="1" id="KW-0489">Methyltransferase</keyword>
<dbReference type="GO" id="GO:0032259">
    <property type="term" value="P:methylation"/>
    <property type="evidence" value="ECO:0007669"/>
    <property type="project" value="UniProtKB-KW"/>
</dbReference>
<organism evidence="5 6">
    <name type="scientific">Candidatus Woesebacteria bacterium GW2011_GWB1_41_10</name>
    <dbReference type="NCBI Taxonomy" id="1618577"/>
    <lineage>
        <taxon>Bacteria</taxon>
        <taxon>Candidatus Woeseibacteriota</taxon>
    </lineage>
</organism>
<accession>A0A0G0X8P7</accession>
<dbReference type="InterPro" id="IPR019614">
    <property type="entry name" value="SAM-dep_methyl-trfase"/>
</dbReference>
<feature type="domain" description="S-adenosylmethionine-dependent methyltransferase" evidence="4">
    <location>
        <begin position="46"/>
        <end position="200"/>
    </location>
</feature>
<evidence type="ECO:0000256" key="2">
    <source>
        <dbReference type="ARBA" id="ARBA00022679"/>
    </source>
</evidence>
<dbReference type="SUPFAM" id="SSF53335">
    <property type="entry name" value="S-adenosyl-L-methionine-dependent methyltransferases"/>
    <property type="match status" value="1"/>
</dbReference>
<dbReference type="PANTHER" id="PTHR43042:SF2">
    <property type="entry name" value="SAM-DEPENDENT METHYLTRANSFERASE"/>
    <property type="match status" value="1"/>
</dbReference>
<keyword evidence="3" id="KW-0949">S-adenosyl-L-methionine</keyword>
<evidence type="ECO:0000256" key="1">
    <source>
        <dbReference type="ARBA" id="ARBA00022603"/>
    </source>
</evidence>
<evidence type="ECO:0000313" key="6">
    <source>
        <dbReference type="Proteomes" id="UP000033858"/>
    </source>
</evidence>
<dbReference type="Gene3D" id="3.40.50.150">
    <property type="entry name" value="Vaccinia Virus protein VP39"/>
    <property type="match status" value="1"/>
</dbReference>
<reference evidence="5 6" key="1">
    <citation type="journal article" date="2015" name="Nature">
        <title>rRNA introns, odd ribosomes, and small enigmatic genomes across a large radiation of phyla.</title>
        <authorList>
            <person name="Brown C.T."/>
            <person name="Hug L.A."/>
            <person name="Thomas B.C."/>
            <person name="Sharon I."/>
            <person name="Castelle C.J."/>
            <person name="Singh A."/>
            <person name="Wilkins M.J."/>
            <person name="Williams K.H."/>
            <person name="Banfield J.F."/>
        </authorList>
    </citation>
    <scope>NUCLEOTIDE SEQUENCE [LARGE SCALE GENOMIC DNA]</scope>
</reference>
<evidence type="ECO:0000313" key="5">
    <source>
        <dbReference type="EMBL" id="KKR84042.1"/>
    </source>
</evidence>
<dbReference type="GO" id="GO:0008168">
    <property type="term" value="F:methyltransferase activity"/>
    <property type="evidence" value="ECO:0007669"/>
    <property type="project" value="UniProtKB-KW"/>
</dbReference>
<dbReference type="AlphaFoldDB" id="A0A0G0X8P7"/>